<dbReference type="GO" id="GO:0009086">
    <property type="term" value="P:methionine biosynthetic process"/>
    <property type="evidence" value="ECO:0007669"/>
    <property type="project" value="TreeGrafter"/>
</dbReference>
<dbReference type="Gene3D" id="3.30.360.10">
    <property type="entry name" value="Dihydrodipicolinate Reductase, domain 2"/>
    <property type="match status" value="1"/>
</dbReference>
<dbReference type="GO" id="GO:0046983">
    <property type="term" value="F:protein dimerization activity"/>
    <property type="evidence" value="ECO:0007669"/>
    <property type="project" value="InterPro"/>
</dbReference>
<dbReference type="Pfam" id="PF02774">
    <property type="entry name" value="Semialdhyde_dhC"/>
    <property type="match status" value="1"/>
</dbReference>
<organism evidence="2 3">
    <name type="scientific">Puccinia striiformis</name>
    <dbReference type="NCBI Taxonomy" id="27350"/>
    <lineage>
        <taxon>Eukaryota</taxon>
        <taxon>Fungi</taxon>
        <taxon>Dikarya</taxon>
        <taxon>Basidiomycota</taxon>
        <taxon>Pucciniomycotina</taxon>
        <taxon>Pucciniomycetes</taxon>
        <taxon>Pucciniales</taxon>
        <taxon>Pucciniaceae</taxon>
        <taxon>Puccinia</taxon>
    </lineage>
</organism>
<dbReference type="InterPro" id="IPR012280">
    <property type="entry name" value="Semialdhyde_DH_dimer_dom"/>
</dbReference>
<evidence type="ECO:0000259" key="1">
    <source>
        <dbReference type="Pfam" id="PF02774"/>
    </source>
</evidence>
<dbReference type="PANTHER" id="PTHR46718">
    <property type="entry name" value="ASPARTATE-SEMIALDEHYDE DEHYDROGENASE"/>
    <property type="match status" value="1"/>
</dbReference>
<dbReference type="PANTHER" id="PTHR46718:SF1">
    <property type="entry name" value="ASPARTATE-SEMIALDEHYDE DEHYDROGENASE"/>
    <property type="match status" value="1"/>
</dbReference>
<dbReference type="VEuPathDB" id="FungiDB:PSHT_16458"/>
<accession>A0A2S4UH60</accession>
<sequence length="710" mass="79414">MWVICDLPAVRKVMGLAGHSSSNHLCSFCKIHKENIDSIDSTTMLLFENSDDSEGSDAESDLDFCAEGIDSSSDTDLDNHASDFEDCLEEPDPINQHTIFSNSDNMEILRSVIKTIHLPSWINRVPVTIGEVSGGKLKADEWIVLFTIMLVPVMGIMYHTEADVNVEILHNFFELVSAMTIVRQSEIQKSDIVTLREYLQKYRRSATKIFPQFKAVPNHHLLLHIPECMARFGPASTWTGWVFERLNGNLRNIPTNNQMPAAPTFTLGITSTGTLDSTLLRKYVAAANLKAALPGLCKNLPPSLNNSLLDHLRSNQSSGSTMLDDPERFEVTWLRNKLVKLSQETVMRLVRHLSKTIELEIVCSRIAPGWGHLLKLFKSRNATYSIHDWHVGNSVVEYTILEENDVTKRCCGRICNIFTMRYCLGSGNPSITEMWVEVERFENLDEFDSAKHPYSGWPHIKATVVYSPMLSEPNKLPGDVKIDLIKPDKISGHMACLEAPAQAFELTCQGKIFLGKLAEEECFLANRSTPLHHLAQITSSDRLRRAKEEKIERECLKILGTLDNSSNPTSIRPHVDRHSEDATGPMKISATTTRVPVLDGHTATLSISFKNQPPPSPEDYVKALRAYRSEPQILNCPSAPNQCIFVHDEEDRPQPRLDHYFQDGAGVSVGRVRECQVLDIKFIVLSNNVSIGAATSSIMNAELAVAKNVV</sequence>
<proteinExistence type="predicted"/>
<dbReference type="GO" id="GO:0004073">
    <property type="term" value="F:aspartate-semialdehyde dehydrogenase activity"/>
    <property type="evidence" value="ECO:0007669"/>
    <property type="project" value="TreeGrafter"/>
</dbReference>
<comment type="caution">
    <text evidence="2">The sequence shown here is derived from an EMBL/GenBank/DDBJ whole genome shotgun (WGS) entry which is preliminary data.</text>
</comment>
<dbReference type="EMBL" id="PKSL01000291">
    <property type="protein sequence ID" value="POV96609.1"/>
    <property type="molecule type" value="Genomic_DNA"/>
</dbReference>
<dbReference type="InterPro" id="IPR051823">
    <property type="entry name" value="ASADH-related"/>
</dbReference>
<gene>
    <name evidence="2" type="ORF">PSTT_15558</name>
</gene>
<dbReference type="Proteomes" id="UP000239156">
    <property type="component" value="Unassembled WGS sequence"/>
</dbReference>
<dbReference type="Gene3D" id="3.40.50.720">
    <property type="entry name" value="NAD(P)-binding Rossmann-like Domain"/>
    <property type="match status" value="1"/>
</dbReference>
<reference evidence="2" key="1">
    <citation type="submission" date="2017-12" db="EMBL/GenBank/DDBJ databases">
        <title>Gene loss provides genomic basis for host adaptation in cereal stripe rust fungi.</title>
        <authorList>
            <person name="Xia C."/>
        </authorList>
    </citation>
    <scope>NUCLEOTIDE SEQUENCE [LARGE SCALE GENOMIC DNA]</scope>
    <source>
        <strain evidence="2">93-210</strain>
    </source>
</reference>
<dbReference type="VEuPathDB" id="FungiDB:PSHT_00349"/>
<dbReference type="VEuPathDB" id="FungiDB:PSTT_15558"/>
<keyword evidence="3" id="KW-1185">Reference proteome</keyword>
<dbReference type="AlphaFoldDB" id="A0A2S4UH60"/>
<feature type="domain" description="Semialdehyde dehydrogenase dimerisation" evidence="1">
    <location>
        <begin position="585"/>
        <end position="689"/>
    </location>
</feature>
<evidence type="ECO:0000313" key="2">
    <source>
        <dbReference type="EMBL" id="POV96609.1"/>
    </source>
</evidence>
<protein>
    <recommendedName>
        <fullName evidence="1">Semialdehyde dehydrogenase dimerisation domain-containing protein</fullName>
    </recommendedName>
</protein>
<evidence type="ECO:0000313" key="3">
    <source>
        <dbReference type="Proteomes" id="UP000239156"/>
    </source>
</evidence>
<dbReference type="CDD" id="cd18130">
    <property type="entry name" value="ASADH_C_arch_fung_like"/>
    <property type="match status" value="1"/>
</dbReference>
<name>A0A2S4UH60_9BASI</name>
<dbReference type="GO" id="GO:0009088">
    <property type="term" value="P:threonine biosynthetic process"/>
    <property type="evidence" value="ECO:0007669"/>
    <property type="project" value="TreeGrafter"/>
</dbReference>
<dbReference type="SUPFAM" id="SSF55347">
    <property type="entry name" value="Glyceraldehyde-3-phosphate dehydrogenase-like, C-terminal domain"/>
    <property type="match status" value="1"/>
</dbReference>